<keyword evidence="2" id="KW-0238">DNA-binding</keyword>
<dbReference type="PROSITE" id="PS01124">
    <property type="entry name" value="HTH_ARAC_FAMILY_2"/>
    <property type="match status" value="1"/>
</dbReference>
<dbReference type="SMART" id="SM00342">
    <property type="entry name" value="HTH_ARAC"/>
    <property type="match status" value="1"/>
</dbReference>
<dbReference type="GO" id="GO:0043565">
    <property type="term" value="F:sequence-specific DNA binding"/>
    <property type="evidence" value="ECO:0007669"/>
    <property type="project" value="InterPro"/>
</dbReference>
<keyword evidence="3" id="KW-0804">Transcription</keyword>
<reference evidence="5 6" key="1">
    <citation type="submission" date="2018-10" db="EMBL/GenBank/DDBJ databases">
        <title>A collection Staphylococci species genome sequencing.</title>
        <authorList>
            <person name="Cole K."/>
        </authorList>
    </citation>
    <scope>NUCLEOTIDE SEQUENCE [LARGE SCALE GENOMIC DNA]</scope>
    <source>
        <strain evidence="6">NCTC 12218</strain>
    </source>
</reference>
<gene>
    <name evidence="5" type="ORF">CD117_11910</name>
</gene>
<dbReference type="Gene3D" id="1.10.10.60">
    <property type="entry name" value="Homeodomain-like"/>
    <property type="match status" value="1"/>
</dbReference>
<dbReference type="PANTHER" id="PTHR43280:SF2">
    <property type="entry name" value="HTH-TYPE TRANSCRIPTIONAL REGULATOR EXSA"/>
    <property type="match status" value="1"/>
</dbReference>
<dbReference type="Proteomes" id="UP000274792">
    <property type="component" value="Unassembled WGS sequence"/>
</dbReference>
<dbReference type="EMBL" id="RXWV01000073">
    <property type="protein sequence ID" value="RTX71213.1"/>
    <property type="molecule type" value="Genomic_DNA"/>
</dbReference>
<evidence type="ECO:0000313" key="6">
    <source>
        <dbReference type="Proteomes" id="UP000274792"/>
    </source>
</evidence>
<organism evidence="5 6">
    <name type="scientific">Mammaliicoccus sciuri</name>
    <name type="common">Staphylococcus sciuri</name>
    <dbReference type="NCBI Taxonomy" id="1296"/>
    <lineage>
        <taxon>Bacteria</taxon>
        <taxon>Bacillati</taxon>
        <taxon>Bacillota</taxon>
        <taxon>Bacilli</taxon>
        <taxon>Bacillales</taxon>
        <taxon>Staphylococcaceae</taxon>
        <taxon>Mammaliicoccus</taxon>
    </lineage>
</organism>
<dbReference type="GO" id="GO:0003700">
    <property type="term" value="F:DNA-binding transcription factor activity"/>
    <property type="evidence" value="ECO:0007669"/>
    <property type="project" value="InterPro"/>
</dbReference>
<evidence type="ECO:0000256" key="3">
    <source>
        <dbReference type="ARBA" id="ARBA00023163"/>
    </source>
</evidence>
<keyword evidence="1" id="KW-0805">Transcription regulation</keyword>
<comment type="caution">
    <text evidence="5">The sequence shown here is derived from an EMBL/GenBank/DDBJ whole genome shotgun (WGS) entry which is preliminary data.</text>
</comment>
<accession>A0AAJ4SG86</accession>
<protein>
    <submittedName>
        <fullName evidence="5">AraC family transcriptional regulator</fullName>
    </submittedName>
</protein>
<dbReference type="PANTHER" id="PTHR43280">
    <property type="entry name" value="ARAC-FAMILY TRANSCRIPTIONAL REGULATOR"/>
    <property type="match status" value="1"/>
</dbReference>
<dbReference type="SUPFAM" id="SSF46689">
    <property type="entry name" value="Homeodomain-like"/>
    <property type="match status" value="1"/>
</dbReference>
<evidence type="ECO:0000259" key="4">
    <source>
        <dbReference type="PROSITE" id="PS01124"/>
    </source>
</evidence>
<proteinExistence type="predicted"/>
<dbReference type="AlphaFoldDB" id="A0AAJ4SG86"/>
<sequence>MFDMLYDSNFKIYQPLNIKSDFNMGLLLLFVIEGSSKIYINGKIRVYRKNEIIIINDLEHYRIYSKEDTVIASLYLSRCELDYFFQFDKKYYIDVDKLDYKALRFYMNKVLVNYFKYKNNKDRNVINAIKQLMMTLRLYRIVDEDHDYFLNNDIHKAINYMYENYKEKLYIGEVATNCILSVRWFSENLEEITDMRFIGLRKSIRLSYAVFDLIYSRKSITQIAGDNGFTYESNFIESFREKYHITPAKYRKQLTNDQYYPFSNERTILLKNYEKISHRIKELSTNVVDYVSSDIHIDTQSTSKIPTSNLLIYISNIETLTNNFQQSKLLTMRREIGQFGLLFSHHLLNGLLNESNFESNRLMHQMFSFSMEHQFEISFEINLSRTENLEVFTDKFKRLLNYLIDCTYYYGQRQFHFYLNMTYYQYNHVYKMINETLKDSKVTLILNDYDKYLANQMTHIIDGNNQIACKVYNELVSDREITTILKNNSSLNILYQPTTPNRIESLIETFKWCLEYKQRISIIIDDTWIDSMIPSQSSHLMIKELQLNKESQYQLFELILTLKRLRGNIVFFNDNIVITHYLNEYQLLIFPNNKLFNKLHQKLNITGLNIEDIEYRIHDICIKRNKPINQHFNEETGNKINTINFEKELRKLVIDYDSSADVIKHIYIKQKIK</sequence>
<name>A0AAJ4SG86_MAMSC</name>
<evidence type="ECO:0000313" key="5">
    <source>
        <dbReference type="EMBL" id="RTX71213.1"/>
    </source>
</evidence>
<evidence type="ECO:0000256" key="2">
    <source>
        <dbReference type="ARBA" id="ARBA00023125"/>
    </source>
</evidence>
<evidence type="ECO:0000256" key="1">
    <source>
        <dbReference type="ARBA" id="ARBA00023015"/>
    </source>
</evidence>
<dbReference type="InterPro" id="IPR009057">
    <property type="entry name" value="Homeodomain-like_sf"/>
</dbReference>
<dbReference type="InterPro" id="IPR018060">
    <property type="entry name" value="HTH_AraC"/>
</dbReference>
<dbReference type="Pfam" id="PF12833">
    <property type="entry name" value="HTH_18"/>
    <property type="match status" value="1"/>
</dbReference>
<feature type="domain" description="HTH araC/xylS-type" evidence="4">
    <location>
        <begin position="155"/>
        <end position="253"/>
    </location>
</feature>